<dbReference type="EMBL" id="FWPT01000010">
    <property type="protein sequence ID" value="SMA50048.1"/>
    <property type="molecule type" value="Genomic_DNA"/>
</dbReference>
<dbReference type="Gene3D" id="1.10.10.10">
    <property type="entry name" value="Winged helix-like DNA-binding domain superfamily/Winged helix DNA-binding domain"/>
    <property type="match status" value="1"/>
</dbReference>
<evidence type="ECO:0000313" key="6">
    <source>
        <dbReference type="EMBL" id="SMA50048.1"/>
    </source>
</evidence>
<dbReference type="InterPro" id="IPR000847">
    <property type="entry name" value="LysR_HTH_N"/>
</dbReference>
<evidence type="ECO:0000256" key="1">
    <source>
        <dbReference type="ARBA" id="ARBA00009437"/>
    </source>
</evidence>
<keyword evidence="3" id="KW-0238">DNA-binding</keyword>
<evidence type="ECO:0000256" key="3">
    <source>
        <dbReference type="ARBA" id="ARBA00023125"/>
    </source>
</evidence>
<dbReference type="GO" id="GO:0003700">
    <property type="term" value="F:DNA-binding transcription factor activity"/>
    <property type="evidence" value="ECO:0007669"/>
    <property type="project" value="InterPro"/>
</dbReference>
<sequence length="317" mass="35518">MIQTEALQIIQTVAHFGSFTTAAKHLHKVPSAISYTVRKVEEQLGVQLFIRDSRRVELTPAGLHFVENARRILDDLTLLSTSTCQIATGVESDIYIVLDNIINQGAIIPLITAFGEKFPDTHLHISTEVYIGCWDALFHNRCQLAIGAPVTIPNEVENHPALEWKTMGPLDWKLVMAPDHPLASRDHETEITPDELSQYTTIVVEDSARVLHRGGDDLAHYGHRLVMPSFRQALACTAEGLGICMAPSHFADHMLRDGTLVSRRAPALDYNQKCLMAWNKENMGAALRWCLQWLGNKRELSKQWLTCRPGMAHIDIS</sequence>
<dbReference type="InterPro" id="IPR005119">
    <property type="entry name" value="LysR_subst-bd"/>
</dbReference>
<dbReference type="OrthoDB" id="196624at2"/>
<dbReference type="SUPFAM" id="SSF53850">
    <property type="entry name" value="Periplasmic binding protein-like II"/>
    <property type="match status" value="1"/>
</dbReference>
<dbReference type="Pfam" id="PF03466">
    <property type="entry name" value="LysR_substrate"/>
    <property type="match status" value="1"/>
</dbReference>
<dbReference type="Pfam" id="PF00126">
    <property type="entry name" value="HTH_1"/>
    <property type="match status" value="1"/>
</dbReference>
<keyword evidence="4" id="KW-0804">Transcription</keyword>
<gene>
    <name evidence="6" type="primary">allS_1</name>
    <name evidence="6" type="ORF">EHSB41UT_03839</name>
</gene>
<dbReference type="AlphaFoldDB" id="A0A1X7APL9"/>
<protein>
    <submittedName>
        <fullName evidence="6">HTH-type transcriptional activator AllS</fullName>
    </submittedName>
</protein>
<dbReference type="GO" id="GO:0000976">
    <property type="term" value="F:transcription cis-regulatory region binding"/>
    <property type="evidence" value="ECO:0007669"/>
    <property type="project" value="TreeGrafter"/>
</dbReference>
<dbReference type="Proteomes" id="UP000196573">
    <property type="component" value="Unassembled WGS sequence"/>
</dbReference>
<dbReference type="PANTHER" id="PTHR30126">
    <property type="entry name" value="HTH-TYPE TRANSCRIPTIONAL REGULATOR"/>
    <property type="match status" value="1"/>
</dbReference>
<keyword evidence="2" id="KW-0805">Transcription regulation</keyword>
<evidence type="ECO:0000256" key="2">
    <source>
        <dbReference type="ARBA" id="ARBA00023015"/>
    </source>
</evidence>
<comment type="similarity">
    <text evidence="1">Belongs to the LysR transcriptional regulatory family.</text>
</comment>
<dbReference type="RefSeq" id="WP_087112489.1">
    <property type="nucleotide sequence ID" value="NZ_CBCSCN010000005.1"/>
</dbReference>
<dbReference type="InterPro" id="IPR036388">
    <property type="entry name" value="WH-like_DNA-bd_sf"/>
</dbReference>
<dbReference type="InterPro" id="IPR036390">
    <property type="entry name" value="WH_DNA-bd_sf"/>
</dbReference>
<dbReference type="SUPFAM" id="SSF46785">
    <property type="entry name" value="Winged helix' DNA-binding domain"/>
    <property type="match status" value="1"/>
</dbReference>
<dbReference type="PANTHER" id="PTHR30126:SF18">
    <property type="entry name" value="LYSR FAMILY TRANSCRIPTIONAL REGULATOR"/>
    <property type="match status" value="1"/>
</dbReference>
<proteinExistence type="inferred from homology"/>
<accession>A0A1X7APL9</accession>
<name>A0A1X7APL9_9GAMM</name>
<organism evidence="6 7">
    <name type="scientific">Parendozoicomonas haliclonae</name>
    <dbReference type="NCBI Taxonomy" id="1960125"/>
    <lineage>
        <taxon>Bacteria</taxon>
        <taxon>Pseudomonadati</taxon>
        <taxon>Pseudomonadota</taxon>
        <taxon>Gammaproteobacteria</taxon>
        <taxon>Oceanospirillales</taxon>
        <taxon>Endozoicomonadaceae</taxon>
        <taxon>Parendozoicomonas</taxon>
    </lineage>
</organism>
<feature type="domain" description="HTH lysR-type" evidence="5">
    <location>
        <begin position="2"/>
        <end position="59"/>
    </location>
</feature>
<reference evidence="6 7" key="1">
    <citation type="submission" date="2017-03" db="EMBL/GenBank/DDBJ databases">
        <authorList>
            <person name="Afonso C.L."/>
            <person name="Miller P.J."/>
            <person name="Scott M.A."/>
            <person name="Spackman E."/>
            <person name="Goraichik I."/>
            <person name="Dimitrov K.M."/>
            <person name="Suarez D.L."/>
            <person name="Swayne D.E."/>
        </authorList>
    </citation>
    <scope>NUCLEOTIDE SEQUENCE [LARGE SCALE GENOMIC DNA]</scope>
    <source>
        <strain evidence="6">SB41UT1</strain>
    </source>
</reference>
<dbReference type="PROSITE" id="PS50931">
    <property type="entry name" value="HTH_LYSR"/>
    <property type="match status" value="1"/>
</dbReference>
<evidence type="ECO:0000259" key="5">
    <source>
        <dbReference type="PROSITE" id="PS50931"/>
    </source>
</evidence>
<evidence type="ECO:0000256" key="4">
    <source>
        <dbReference type="ARBA" id="ARBA00023163"/>
    </source>
</evidence>
<keyword evidence="7" id="KW-1185">Reference proteome</keyword>
<evidence type="ECO:0000313" key="7">
    <source>
        <dbReference type="Proteomes" id="UP000196573"/>
    </source>
</evidence>
<dbReference type="Gene3D" id="3.40.190.290">
    <property type="match status" value="1"/>
</dbReference>
<dbReference type="FunFam" id="1.10.10.10:FF:000001">
    <property type="entry name" value="LysR family transcriptional regulator"/>
    <property type="match status" value="1"/>
</dbReference>